<reference evidence="2 3" key="1">
    <citation type="submission" date="2018-10" db="EMBL/GenBank/DDBJ databases">
        <title>The complete genome of Acinetobacter wuhouensis strain WCHAW010062.</title>
        <authorList>
            <person name="Hu Y."/>
            <person name="Long H."/>
            <person name="Feng Y."/>
            <person name="Zong Z."/>
        </authorList>
    </citation>
    <scope>NUCLEOTIDE SEQUENCE [LARGE SCALE GENOMIC DNA]</scope>
    <source>
        <strain evidence="2 3">WCHAW010062</strain>
    </source>
</reference>
<dbReference type="PANTHER" id="PTHR47432:SF1">
    <property type="entry name" value="CELL WALL ASSEMBLY REGULATOR SMI1"/>
    <property type="match status" value="1"/>
</dbReference>
<dbReference type="RefSeq" id="WP_087553800.1">
    <property type="nucleotide sequence ID" value="NZ_CP033133.1"/>
</dbReference>
<organism evidence="2 3">
    <name type="scientific">Acinetobacter wuhouensis</name>
    <dbReference type="NCBI Taxonomy" id="1879050"/>
    <lineage>
        <taxon>Bacteria</taxon>
        <taxon>Pseudomonadati</taxon>
        <taxon>Pseudomonadota</taxon>
        <taxon>Gammaproteobacteria</taxon>
        <taxon>Moraxellales</taxon>
        <taxon>Moraxellaceae</taxon>
        <taxon>Acinetobacter</taxon>
    </lineage>
</organism>
<proteinExistence type="predicted"/>
<evidence type="ECO:0000313" key="2">
    <source>
        <dbReference type="EMBL" id="AYO54968.1"/>
    </source>
</evidence>
<dbReference type="InterPro" id="IPR037883">
    <property type="entry name" value="Knr4/Smi1-like_sf"/>
</dbReference>
<dbReference type="SUPFAM" id="SSF160631">
    <property type="entry name" value="SMI1/KNR4-like"/>
    <property type="match status" value="1"/>
</dbReference>
<dbReference type="InterPro" id="IPR018958">
    <property type="entry name" value="Knr4/Smi1-like_dom"/>
</dbReference>
<dbReference type="AlphaFoldDB" id="A0A3G2T411"/>
<evidence type="ECO:0000313" key="3">
    <source>
        <dbReference type="Proteomes" id="UP000279962"/>
    </source>
</evidence>
<gene>
    <name evidence="2" type="ORF">CDG68_15490</name>
</gene>
<dbReference type="Gene3D" id="3.40.1580.10">
    <property type="entry name" value="SMI1/KNR4-like"/>
    <property type="match status" value="1"/>
</dbReference>
<sequence>MIQQQLENIQKWLAQHAAKIADQSLNPSANISEIEQFEQKLSKRLPGAFKDLYSWHNGMNEEENLGNLFYGMELFSLDRILQYRANLADLANAGLSLEHTDPQINPDNAHNPDWIIFAHDGGRTGLYLDFAPTSQGKAGQIIFVDVDFDVAILVADSIEALVNDFASDLLAGLYELNEDALEDENEFLECDGSIDLVNWHNSQRWARPSFK</sequence>
<dbReference type="Pfam" id="PF09346">
    <property type="entry name" value="SMI1_KNR4"/>
    <property type="match status" value="1"/>
</dbReference>
<dbReference type="PANTHER" id="PTHR47432">
    <property type="entry name" value="CELL WALL ASSEMBLY REGULATOR SMI1"/>
    <property type="match status" value="1"/>
</dbReference>
<dbReference type="GO" id="GO:0043332">
    <property type="term" value="C:mating projection tip"/>
    <property type="evidence" value="ECO:0007669"/>
    <property type="project" value="TreeGrafter"/>
</dbReference>
<dbReference type="Proteomes" id="UP000279962">
    <property type="component" value="Chromosome"/>
</dbReference>
<protein>
    <submittedName>
        <fullName evidence="2">SMI1/KNR4 family protein</fullName>
    </submittedName>
</protein>
<accession>A0A3G2T411</accession>
<name>A0A3G2T411_9GAMM</name>
<evidence type="ECO:0000259" key="1">
    <source>
        <dbReference type="SMART" id="SM00860"/>
    </source>
</evidence>
<dbReference type="SMART" id="SM00860">
    <property type="entry name" value="SMI1_KNR4"/>
    <property type="match status" value="1"/>
</dbReference>
<feature type="domain" description="Knr4/Smi1-like" evidence="1">
    <location>
        <begin position="28"/>
        <end position="164"/>
    </location>
</feature>
<dbReference type="EMBL" id="CP033133">
    <property type="protein sequence ID" value="AYO54968.1"/>
    <property type="molecule type" value="Genomic_DNA"/>
</dbReference>
<dbReference type="InterPro" id="IPR051873">
    <property type="entry name" value="KNR4/SMI1_regulator"/>
</dbReference>